<dbReference type="CDD" id="cd01650">
    <property type="entry name" value="RT_nLTR_like"/>
    <property type="match status" value="1"/>
</dbReference>
<dbReference type="PANTHER" id="PTHR33116">
    <property type="entry name" value="REVERSE TRANSCRIPTASE ZINC-BINDING DOMAIN-CONTAINING PROTEIN-RELATED-RELATED"/>
    <property type="match status" value="1"/>
</dbReference>
<dbReference type="GO" id="GO:0003824">
    <property type="term" value="F:catalytic activity"/>
    <property type="evidence" value="ECO:0007669"/>
    <property type="project" value="InterPro"/>
</dbReference>
<dbReference type="Proteomes" id="UP000467841">
    <property type="component" value="Unassembled WGS sequence"/>
</dbReference>
<feature type="domain" description="Reverse transcriptase" evidence="1">
    <location>
        <begin position="485"/>
        <end position="732"/>
    </location>
</feature>
<dbReference type="PROSITE" id="PS50878">
    <property type="entry name" value="RT_POL"/>
    <property type="match status" value="1"/>
</dbReference>
<keyword evidence="3" id="KW-1185">Reference proteome</keyword>
<evidence type="ECO:0000313" key="3">
    <source>
        <dbReference type="Proteomes" id="UP000467841"/>
    </source>
</evidence>
<dbReference type="InterPro" id="IPR000477">
    <property type="entry name" value="RT_dom"/>
</dbReference>
<dbReference type="InterPro" id="IPR005135">
    <property type="entry name" value="Endo/exonuclease/phosphatase"/>
</dbReference>
<organism evidence="2 3">
    <name type="scientific">Microthlaspi erraticum</name>
    <dbReference type="NCBI Taxonomy" id="1685480"/>
    <lineage>
        <taxon>Eukaryota</taxon>
        <taxon>Viridiplantae</taxon>
        <taxon>Streptophyta</taxon>
        <taxon>Embryophyta</taxon>
        <taxon>Tracheophyta</taxon>
        <taxon>Spermatophyta</taxon>
        <taxon>Magnoliopsida</taxon>
        <taxon>eudicotyledons</taxon>
        <taxon>Gunneridae</taxon>
        <taxon>Pentapetalae</taxon>
        <taxon>rosids</taxon>
        <taxon>malvids</taxon>
        <taxon>Brassicales</taxon>
        <taxon>Brassicaceae</taxon>
        <taxon>Coluteocarpeae</taxon>
        <taxon>Microthlaspi</taxon>
    </lineage>
</organism>
<dbReference type="InterPro" id="IPR026960">
    <property type="entry name" value="RVT-Znf"/>
</dbReference>
<dbReference type="Pfam" id="PF13966">
    <property type="entry name" value="zf-RVT"/>
    <property type="match status" value="1"/>
</dbReference>
<dbReference type="EMBL" id="CACVBM020001607">
    <property type="protein sequence ID" value="CAA7055588.1"/>
    <property type="molecule type" value="Genomic_DNA"/>
</dbReference>
<dbReference type="SUPFAM" id="SSF56672">
    <property type="entry name" value="DNA/RNA polymerases"/>
    <property type="match status" value="1"/>
</dbReference>
<dbReference type="OrthoDB" id="1108117at2759"/>
<dbReference type="InterPro" id="IPR036691">
    <property type="entry name" value="Endo/exonu/phosph_ase_sf"/>
</dbReference>
<dbReference type="Pfam" id="PF03372">
    <property type="entry name" value="Exo_endo_phos"/>
    <property type="match status" value="1"/>
</dbReference>
<dbReference type="Pfam" id="PF00078">
    <property type="entry name" value="RVT_1"/>
    <property type="match status" value="1"/>
</dbReference>
<protein>
    <recommendedName>
        <fullName evidence="1">Reverse transcriptase domain-containing protein</fullName>
    </recommendedName>
</protein>
<dbReference type="AlphaFoldDB" id="A0A6D2KTZ4"/>
<dbReference type="PANTHER" id="PTHR33116:SF76">
    <property type="entry name" value="DUF4283 DOMAIN-CONTAINING PROTEIN"/>
    <property type="match status" value="1"/>
</dbReference>
<proteinExistence type="predicted"/>
<comment type="caution">
    <text evidence="2">The sequence shown here is derived from an EMBL/GenBank/DDBJ whole genome shotgun (WGS) entry which is preliminary data.</text>
</comment>
<reference evidence="2" key="1">
    <citation type="submission" date="2020-01" db="EMBL/GenBank/DDBJ databases">
        <authorList>
            <person name="Mishra B."/>
        </authorList>
    </citation>
    <scope>NUCLEOTIDE SEQUENCE [LARGE SCALE GENOMIC DNA]</scope>
</reference>
<gene>
    <name evidence="2" type="ORF">MERR_LOCUS42824</name>
</gene>
<name>A0A6D2KTZ4_9BRAS</name>
<accession>A0A6D2KTZ4</accession>
<dbReference type="InterPro" id="IPR043502">
    <property type="entry name" value="DNA/RNA_pol_sf"/>
</dbReference>
<evidence type="ECO:0000259" key="1">
    <source>
        <dbReference type="PROSITE" id="PS50878"/>
    </source>
</evidence>
<dbReference type="SUPFAM" id="SSF56219">
    <property type="entry name" value="DNase I-like"/>
    <property type="match status" value="1"/>
</dbReference>
<sequence>MKCFCWNVRGLNGDTKQLAVKRWITLHRPIFGGLLETRVKLPGLPSLMSRTFPGWRFDSNHSFEAENGRIVIIWDPILTVLPYLKTDQLMVCGVFNPLTNVSITVAFVYAHNLSSKRLPLWDQLRQLANGSLLSDKPWLLLGDFNQVLSAREAYAFRPSPLPLQGLEDFRDCLSDSNLFDLSYNGCFHTWTNKCLSILKTRKLDRGLINESWQDFFPASNAFFDVPGCSDHSPCLVTISNSVQRRVSRFTFFSFFSLRPDYSSLISEVWNSLFSPSGPLTRLYQKLRAAKACCKSLNRASFSNIQARSRQAFENLEIIQRQVLTNPSQVLFEEERAARDAWLLVASAEESFYRQKSRIKWLQEGDANTAFFHKTVKANLSHNSIYFLMDVMGNRISETTALKSLVLSYYVNLLGTKNRQVIPYTIEELSILLHFRCSVSKAESLVRIPSLEEVKRVVDALPRNKAPGPDGFTVEFFTKSWDLVGEDLVEAIRDFFINGSMIRQVNATSLTADAVQRNQVGFVNGRLLCENVLLASELVADFHKPGPISRGCLQIDITKAYDNVHWTFVLNILEALQLPAIFINWISLCITTPHYSVALNGALVGFFPGRKGLRQGDPISSSLFVLAMDVLSKSLDIGVQQGRFGVHPLCSNPLITHLSFADDLLVFFDGKEESLQGILDILKEFEKVSGLALSLRKTSLFIDGDNRQYSLDLATKFGLTNGALPVRYLGLPLLPRKLTLHDCQPLLDRVKSRISSWITKPLSFGGRLQLIKSVLSGMVNFWASIFPLPKSCTEKIEKMLNAFLWNGFSDSARGAKVSWETVCSPKKSGGLGLRKLTKTNQVFGLKLIWLLFTDQGSLWVAWTRHHLIRQRNFWTFDFRATRSWIWRKLMKLRDLARPFLHCKIVSGTSGLFWHDNWTSLGPLIDLTGANGPRVSGIPNMATVSQAIVGNDWSLPRGRHPLLILLRNCLPPVPATILQPDVSLSDEFLWKNSQNVTPRNFSSSRTWNSLHQPPPPVPWYGSVWFKGHIPKHAFIFWLVVQNRLATRDRLRSWGLVVPQDCLLCGSGVESRDLLFFTCPYSSSVWNSLMSHNSLSPPSTFSDLVTWVRSSFATVKLRTICQLILQAVVYFVWVERNARLHTPSPKASHTLVKEIQLLLRAKLSGLDRSENSLSDSLSLSSVSQPSFIYTWFQFIQF</sequence>
<evidence type="ECO:0000313" key="2">
    <source>
        <dbReference type="EMBL" id="CAA7055588.1"/>
    </source>
</evidence>
<dbReference type="Gene3D" id="3.60.10.10">
    <property type="entry name" value="Endonuclease/exonuclease/phosphatase"/>
    <property type="match status" value="1"/>
</dbReference>